<dbReference type="RefSeq" id="WP_099065950.1">
    <property type="nucleotide sequence ID" value="NZ_LAHD01000002.1"/>
</dbReference>
<accession>A0A9Q6ENQ3</accession>
<evidence type="ECO:0000313" key="1">
    <source>
        <dbReference type="EMBL" id="PHK07196.1"/>
    </source>
</evidence>
<comment type="caution">
    <text evidence="1">The sequence shown here is derived from an EMBL/GenBank/DDBJ whole genome shotgun (WGS) entry which is preliminary data.</text>
</comment>
<name>A0A9Q6ENQ3_NOSLI</name>
<dbReference type="GeneID" id="57092139"/>
<dbReference type="EMBL" id="LAHD01000002">
    <property type="protein sequence ID" value="PHK07196.1"/>
    <property type="molecule type" value="Genomic_DNA"/>
</dbReference>
<dbReference type="AlphaFoldDB" id="A0A9Q6ENQ3"/>
<organism evidence="1 2">
    <name type="scientific">Nostoc linckia z8</name>
    <dbReference type="NCBI Taxonomy" id="1628746"/>
    <lineage>
        <taxon>Bacteria</taxon>
        <taxon>Bacillati</taxon>
        <taxon>Cyanobacteriota</taxon>
        <taxon>Cyanophyceae</taxon>
        <taxon>Nostocales</taxon>
        <taxon>Nostocaceae</taxon>
        <taxon>Nostoc</taxon>
    </lineage>
</organism>
<dbReference type="Proteomes" id="UP000222310">
    <property type="component" value="Unassembled WGS sequence"/>
</dbReference>
<sequence length="201" mass="22810">MLDRAAEYLNKLVLQILQFIGIVRPKKYRPPIIKSEYRSTFCRLLSLESNTATNVAIWRAILQYTPYDLLFTCDRLQRSPTRVKQLPAVSTGLTRQQLLPIGGFLFAEHPFATHQIAISRISRYPVNNQIKVECLGLWHLDLVGVTGIAWSAGDRFAVAVAKSLAFDLLENHVDDLDWTKRIDTHARKCIGDNHNAIGKLI</sequence>
<reference evidence="1 2" key="1">
    <citation type="submission" date="2015-02" db="EMBL/GenBank/DDBJ databases">
        <title>Nostoc linckia genome annotation.</title>
        <authorList>
            <person name="Zhou Z."/>
        </authorList>
    </citation>
    <scope>NUCLEOTIDE SEQUENCE [LARGE SCALE GENOMIC DNA]</scope>
    <source>
        <strain evidence="2">z8</strain>
    </source>
</reference>
<protein>
    <submittedName>
        <fullName evidence="1">Uncharacterized protein</fullName>
    </submittedName>
</protein>
<proteinExistence type="predicted"/>
<gene>
    <name evidence="1" type="ORF">VF08_00885</name>
</gene>
<evidence type="ECO:0000313" key="2">
    <source>
        <dbReference type="Proteomes" id="UP000222310"/>
    </source>
</evidence>